<dbReference type="AlphaFoldDB" id="A0A9P4R403"/>
<evidence type="ECO:0000313" key="1">
    <source>
        <dbReference type="EMBL" id="KAF2736041.1"/>
    </source>
</evidence>
<proteinExistence type="predicted"/>
<protein>
    <submittedName>
        <fullName evidence="1">Uncharacterized protein</fullName>
    </submittedName>
</protein>
<name>A0A9P4R403_9PLEO</name>
<dbReference type="EMBL" id="ML996129">
    <property type="protein sequence ID" value="KAF2736041.1"/>
    <property type="molecule type" value="Genomic_DNA"/>
</dbReference>
<sequence>MSSLQLSSSSDWYLEQTASTVMRTFSVLVLGFAAVANSQTATNGETHRYLRYHQHALTSASGVPPDARSSNSATRSFCTKINAVNSSTLDNSHTASSSVAAVVSSALSVAHSLASSAAAVATSSSAAAAVSSASSSAHSSALVASVISSALSAAHSSAFAAAASSSYAVRASSASAASSSAGATATHLVASGVSASGSRTASGTPPAQQTKNAAAGSHAGIFGVVAGAFGAGIAML</sequence>
<evidence type="ECO:0000313" key="2">
    <source>
        <dbReference type="Proteomes" id="UP000799444"/>
    </source>
</evidence>
<organism evidence="1 2">
    <name type="scientific">Polyplosphaeria fusca</name>
    <dbReference type="NCBI Taxonomy" id="682080"/>
    <lineage>
        <taxon>Eukaryota</taxon>
        <taxon>Fungi</taxon>
        <taxon>Dikarya</taxon>
        <taxon>Ascomycota</taxon>
        <taxon>Pezizomycotina</taxon>
        <taxon>Dothideomycetes</taxon>
        <taxon>Pleosporomycetidae</taxon>
        <taxon>Pleosporales</taxon>
        <taxon>Tetraplosphaeriaceae</taxon>
        <taxon>Polyplosphaeria</taxon>
    </lineage>
</organism>
<accession>A0A9P4R403</accession>
<dbReference type="Proteomes" id="UP000799444">
    <property type="component" value="Unassembled WGS sequence"/>
</dbReference>
<comment type="caution">
    <text evidence="1">The sequence shown here is derived from an EMBL/GenBank/DDBJ whole genome shotgun (WGS) entry which is preliminary data.</text>
</comment>
<gene>
    <name evidence="1" type="ORF">EJ04DRAFT_176949</name>
</gene>
<keyword evidence="2" id="KW-1185">Reference proteome</keyword>
<reference evidence="1" key="1">
    <citation type="journal article" date="2020" name="Stud. Mycol.">
        <title>101 Dothideomycetes genomes: a test case for predicting lifestyles and emergence of pathogens.</title>
        <authorList>
            <person name="Haridas S."/>
            <person name="Albert R."/>
            <person name="Binder M."/>
            <person name="Bloem J."/>
            <person name="Labutti K."/>
            <person name="Salamov A."/>
            <person name="Andreopoulos B."/>
            <person name="Baker S."/>
            <person name="Barry K."/>
            <person name="Bills G."/>
            <person name="Bluhm B."/>
            <person name="Cannon C."/>
            <person name="Castanera R."/>
            <person name="Culley D."/>
            <person name="Daum C."/>
            <person name="Ezra D."/>
            <person name="Gonzalez J."/>
            <person name="Henrissat B."/>
            <person name="Kuo A."/>
            <person name="Liang C."/>
            <person name="Lipzen A."/>
            <person name="Lutzoni F."/>
            <person name="Magnuson J."/>
            <person name="Mondo S."/>
            <person name="Nolan M."/>
            <person name="Ohm R."/>
            <person name="Pangilinan J."/>
            <person name="Park H.-J."/>
            <person name="Ramirez L."/>
            <person name="Alfaro M."/>
            <person name="Sun H."/>
            <person name="Tritt A."/>
            <person name="Yoshinaga Y."/>
            <person name="Zwiers L.-H."/>
            <person name="Turgeon B."/>
            <person name="Goodwin S."/>
            <person name="Spatafora J."/>
            <person name="Crous P."/>
            <person name="Grigoriev I."/>
        </authorList>
    </citation>
    <scope>NUCLEOTIDE SEQUENCE</scope>
    <source>
        <strain evidence="1">CBS 125425</strain>
    </source>
</reference>